<dbReference type="CDD" id="cd12168">
    <property type="entry name" value="Mand_dh_like"/>
    <property type="match status" value="1"/>
</dbReference>
<dbReference type="InterPro" id="IPR006140">
    <property type="entry name" value="D-isomer_DH_NAD-bd"/>
</dbReference>
<dbReference type="InterPro" id="IPR012664">
    <property type="entry name" value="CHP02452"/>
</dbReference>
<dbReference type="SUPFAM" id="SSF52283">
    <property type="entry name" value="Formate/glycerate dehydrogenase catalytic domain-like"/>
    <property type="match status" value="1"/>
</dbReference>
<sequence length="781" mass="86272">MARQSNRKLAASKMRSSTPIRSVTVIKKSAGSSSDSKRRHLKQEYFKRERRRLAFVVQRARREYWAQTAHETQRIVLGDGKYVEEKVSSSSVSCIMPSAHISYPDHGSPQITPSQSQGHHHAMTTPVMHDISSQIILSKQGTTFYPHCLPSLADWRKPPTVSPIRTKPTSISFVASSTLMAARQLHERRPDLTFSSPYTLSTTSIGVLSFASPKRPGGGYLHGGNEQEETLARSSSLVASLQTDPGKEFYTTHRKFLSVDGAGIYDHSMVYGPGVVAFRQDDSDDTSTLTTASSNNFISPYLINVLSAVPVNAAAIRQNYSITPSDAHIFEDGIRDKMRDRMARALRIFEARGNRALVLGAFGCGSSENKVEMVAEIWAGLLMCGEDEERPGDGKMGVRHAAFKDSFEEIVFAVPGKLFEPFKKAFEMRAFEAEVSQAASYDGEATTNHDNCPRWAHEEVDQLFKDIADVIIIDTHIAQVDDAPDRAEFFARFAPGGPYEGTVGIYRRNISAARIGIFDANLIEQLPSSVKWIAHSGSGYNLVDVRACKAKGIGLSNTPEAVDDATATTAFYLVISCMRHYALAEHSLRSGNWKKLVYSGATHDLTGRTIGILGLGGIGLRLAHLVHAFPMRVLYYSRSRNPEAPEWCEYVDSMDELCAQVDVLSVHVPLRPDTVNLVGEKQIRAMKRGSILVNTARGKVVDEDALLRALDDGHLSSVGLDVFPDEPNVNPRLFDFPQNTLLPHVGTRTRDTEKKMEVRALTNLRDFLTTGAGRDLVVELQ</sequence>
<comment type="caution">
    <text evidence="7">The sequence shown here is derived from an EMBL/GenBank/DDBJ whole genome shotgun (WGS) entry which is preliminary data.</text>
</comment>
<evidence type="ECO:0000259" key="4">
    <source>
        <dbReference type="Pfam" id="PF00389"/>
    </source>
</evidence>
<evidence type="ECO:0000313" key="8">
    <source>
        <dbReference type="Proteomes" id="UP000183567"/>
    </source>
</evidence>
<dbReference type="Proteomes" id="UP000183567">
    <property type="component" value="Unassembled WGS sequence"/>
</dbReference>
<dbReference type="PANTHER" id="PTHR10996">
    <property type="entry name" value="2-HYDROXYACID DEHYDROGENASE-RELATED"/>
    <property type="match status" value="1"/>
</dbReference>
<evidence type="ECO:0000256" key="1">
    <source>
        <dbReference type="ARBA" id="ARBA00005854"/>
    </source>
</evidence>
<dbReference type="Gene3D" id="3.40.220.10">
    <property type="entry name" value="Leucine Aminopeptidase, subunit E, domain 1"/>
    <property type="match status" value="1"/>
</dbReference>
<dbReference type="PROSITE" id="PS00065">
    <property type="entry name" value="D_2_HYDROXYACID_DH_1"/>
    <property type="match status" value="1"/>
</dbReference>
<feature type="domain" description="Microbial-type PARG catalytic" evidence="6">
    <location>
        <begin position="128"/>
        <end position="280"/>
    </location>
</feature>
<dbReference type="PANTHER" id="PTHR10996:SF257">
    <property type="entry name" value="GLYOXYLATE REDUCTASE 1"/>
    <property type="match status" value="1"/>
</dbReference>
<reference evidence="7 8" key="1">
    <citation type="submission" date="2016-03" db="EMBL/GenBank/DDBJ databases">
        <title>Comparative genomics of the ectomycorrhizal sister species Rhizopogon vinicolor and Rhizopogon vesiculosus (Basidiomycota: Boletales) reveals a divergence of the mating type B locus.</title>
        <authorList>
            <person name="Mujic A.B."/>
            <person name="Kuo A."/>
            <person name="Tritt A."/>
            <person name="Lipzen A."/>
            <person name="Chen C."/>
            <person name="Johnson J."/>
            <person name="Sharma A."/>
            <person name="Barry K."/>
            <person name="Grigoriev I.V."/>
            <person name="Spatafora J.W."/>
        </authorList>
    </citation>
    <scope>NUCLEOTIDE SEQUENCE [LARGE SCALE GENOMIC DNA]</scope>
    <source>
        <strain evidence="7 8">AM-OR11-056</strain>
    </source>
</reference>
<dbReference type="InterPro" id="IPR029753">
    <property type="entry name" value="D-isomer_DH_CS"/>
</dbReference>
<dbReference type="GO" id="GO:0005829">
    <property type="term" value="C:cytosol"/>
    <property type="evidence" value="ECO:0007669"/>
    <property type="project" value="TreeGrafter"/>
</dbReference>
<dbReference type="OrthoDB" id="9985428at2759"/>
<feature type="region of interest" description="Disordered" evidence="3">
    <location>
        <begin position="1"/>
        <end position="21"/>
    </location>
</feature>
<dbReference type="Pfam" id="PF10021">
    <property type="entry name" value="PARG_cat_microb"/>
    <property type="match status" value="1"/>
</dbReference>
<dbReference type="SUPFAM" id="SSF51735">
    <property type="entry name" value="NAD(P)-binding Rossmann-fold domains"/>
    <property type="match status" value="1"/>
</dbReference>
<dbReference type="Gene3D" id="3.40.50.720">
    <property type="entry name" value="NAD(P)-binding Rossmann-like Domain"/>
    <property type="match status" value="2"/>
</dbReference>
<dbReference type="InterPro" id="IPR036291">
    <property type="entry name" value="NAD(P)-bd_dom_sf"/>
</dbReference>
<dbReference type="PROSITE" id="PS00671">
    <property type="entry name" value="D_2_HYDROXYACID_DH_3"/>
    <property type="match status" value="1"/>
</dbReference>
<evidence type="ECO:0000313" key="7">
    <source>
        <dbReference type="EMBL" id="OJA12887.1"/>
    </source>
</evidence>
<dbReference type="InterPro" id="IPR019261">
    <property type="entry name" value="PARG_cat_microbial"/>
</dbReference>
<dbReference type="GO" id="GO:0051287">
    <property type="term" value="F:NAD binding"/>
    <property type="evidence" value="ECO:0007669"/>
    <property type="project" value="InterPro"/>
</dbReference>
<dbReference type="InterPro" id="IPR029752">
    <property type="entry name" value="D-isomer_DH_CS1"/>
</dbReference>
<dbReference type="NCBIfam" id="TIGR02452">
    <property type="entry name" value="TIGR02452 family protein"/>
    <property type="match status" value="1"/>
</dbReference>
<evidence type="ECO:0000256" key="3">
    <source>
        <dbReference type="SAM" id="MobiDB-lite"/>
    </source>
</evidence>
<keyword evidence="2" id="KW-0560">Oxidoreductase</keyword>
<evidence type="ECO:0000259" key="5">
    <source>
        <dbReference type="Pfam" id="PF02826"/>
    </source>
</evidence>
<keyword evidence="8" id="KW-1185">Reference proteome</keyword>
<dbReference type="InterPro" id="IPR043472">
    <property type="entry name" value="Macro_dom-like"/>
</dbReference>
<organism evidence="7 8">
    <name type="scientific">Rhizopogon vesiculosus</name>
    <dbReference type="NCBI Taxonomy" id="180088"/>
    <lineage>
        <taxon>Eukaryota</taxon>
        <taxon>Fungi</taxon>
        <taxon>Dikarya</taxon>
        <taxon>Basidiomycota</taxon>
        <taxon>Agaricomycotina</taxon>
        <taxon>Agaricomycetes</taxon>
        <taxon>Agaricomycetidae</taxon>
        <taxon>Boletales</taxon>
        <taxon>Suillineae</taxon>
        <taxon>Rhizopogonaceae</taxon>
        <taxon>Rhizopogon</taxon>
    </lineage>
</organism>
<gene>
    <name evidence="7" type="ORF">AZE42_02910</name>
</gene>
<dbReference type="GO" id="GO:0030267">
    <property type="term" value="F:glyoxylate reductase (NADPH) activity"/>
    <property type="evidence" value="ECO:0007669"/>
    <property type="project" value="TreeGrafter"/>
</dbReference>
<evidence type="ECO:0000259" key="6">
    <source>
        <dbReference type="Pfam" id="PF10021"/>
    </source>
</evidence>
<comment type="similarity">
    <text evidence="1">Belongs to the D-isomer specific 2-hydroxyacid dehydrogenase family.</text>
</comment>
<dbReference type="Pfam" id="PF02826">
    <property type="entry name" value="2-Hacid_dh_C"/>
    <property type="match status" value="1"/>
</dbReference>
<dbReference type="STRING" id="180088.A0A1J8PWQ0"/>
<feature type="domain" description="D-isomer specific 2-hydroxyacid dehydrogenase catalytic" evidence="4">
    <location>
        <begin position="518"/>
        <end position="777"/>
    </location>
</feature>
<dbReference type="Pfam" id="PF00389">
    <property type="entry name" value="2-Hacid_dh"/>
    <property type="match status" value="1"/>
</dbReference>
<accession>A0A1J8PWQ0</accession>
<feature type="domain" description="D-isomer specific 2-hydroxyacid dehydrogenase NAD-binding" evidence="5">
    <location>
        <begin position="572"/>
        <end position="746"/>
    </location>
</feature>
<evidence type="ECO:0008006" key="9">
    <source>
        <dbReference type="Google" id="ProtNLM"/>
    </source>
</evidence>
<proteinExistence type="inferred from homology"/>
<dbReference type="AlphaFoldDB" id="A0A1J8PWQ0"/>
<dbReference type="EMBL" id="LVVM01004461">
    <property type="protein sequence ID" value="OJA12887.1"/>
    <property type="molecule type" value="Genomic_DNA"/>
</dbReference>
<dbReference type="GO" id="GO:0016618">
    <property type="term" value="F:hydroxypyruvate reductase [NAD(P)H] activity"/>
    <property type="evidence" value="ECO:0007669"/>
    <property type="project" value="TreeGrafter"/>
</dbReference>
<dbReference type="InterPro" id="IPR006139">
    <property type="entry name" value="D-isomer_2_OHA_DH_cat_dom"/>
</dbReference>
<evidence type="ECO:0000256" key="2">
    <source>
        <dbReference type="ARBA" id="ARBA00023002"/>
    </source>
</evidence>
<dbReference type="InterPro" id="IPR050223">
    <property type="entry name" value="D-isomer_2-hydroxyacid_DH"/>
</dbReference>
<protein>
    <recommendedName>
        <fullName evidence="9">D-isomer specific 2-hydroxyacid dehydrogenase NAD-binding domain-containing protein</fullName>
    </recommendedName>
</protein>
<name>A0A1J8PWQ0_9AGAM</name>